<comment type="caution">
    <text evidence="2">The sequence shown here is derived from an EMBL/GenBank/DDBJ whole genome shotgun (WGS) entry which is preliminary data.</text>
</comment>
<protein>
    <submittedName>
        <fullName evidence="2">Uncharacterized protein</fullName>
    </submittedName>
</protein>
<name>A0A135Z8E8_9LACO</name>
<evidence type="ECO:0000313" key="1">
    <source>
        <dbReference type="EMBL" id="MES5148423.1"/>
    </source>
</evidence>
<dbReference type="EMBL" id="NKLP01000257">
    <property type="protein sequence ID" value="TDN28918.1"/>
    <property type="molecule type" value="Genomic_DNA"/>
</dbReference>
<keyword evidence="4" id="KW-1185">Reference proteome</keyword>
<dbReference type="Proteomes" id="UP001434419">
    <property type="component" value="Unassembled WGS sequence"/>
</dbReference>
<gene>
    <name evidence="1" type="ORF">ABVC42_00415</name>
    <name evidence="2" type="ORF">CEE75_12045</name>
</gene>
<evidence type="ECO:0000313" key="3">
    <source>
        <dbReference type="Proteomes" id="UP000295195"/>
    </source>
</evidence>
<dbReference type="Proteomes" id="UP000295195">
    <property type="component" value="Unassembled WGS sequence"/>
</dbReference>
<reference evidence="1" key="2">
    <citation type="submission" date="2024-06" db="EMBL/GenBank/DDBJ databases">
        <title>Vaginal Lactobacillus fatty acid response mechanisms reveal a metabolite-targeted strategy for bacterial vaginosis treatment.</title>
        <authorList>
            <person name="Zhu M."/>
            <person name="Blainey P.C."/>
            <person name="Bloom S.M."/>
            <person name="Kwon D.S."/>
        </authorList>
    </citation>
    <scope>NUCLEOTIDE SEQUENCE</scope>
    <source>
        <strain evidence="1">194_F1_1</strain>
    </source>
</reference>
<dbReference type="RefSeq" id="WP_060462855.1">
    <property type="nucleotide sequence ID" value="NZ_CP083390.1"/>
</dbReference>
<evidence type="ECO:0000313" key="4">
    <source>
        <dbReference type="Proteomes" id="UP001434419"/>
    </source>
</evidence>
<proteinExistence type="predicted"/>
<organism evidence="2 3">
    <name type="scientific">Lactobacillus crispatus</name>
    <dbReference type="NCBI Taxonomy" id="47770"/>
    <lineage>
        <taxon>Bacteria</taxon>
        <taxon>Bacillati</taxon>
        <taxon>Bacillota</taxon>
        <taxon>Bacilli</taxon>
        <taxon>Lactobacillales</taxon>
        <taxon>Lactobacillaceae</taxon>
        <taxon>Lactobacillus</taxon>
    </lineage>
</organism>
<evidence type="ECO:0000313" key="2">
    <source>
        <dbReference type="EMBL" id="TDN28918.1"/>
    </source>
</evidence>
<accession>A0A135Z8E8</accession>
<sequence length="203" mass="23284">MRRGKSLVRDLQDSSDGTAAYDNAALVAAKDAMEFASYIKDVCEQSNMPYNAVLTVYLMTEMLNGGNDQVISTPEAKDIATKLTNDLEGLPVFYHIRVFKLFINRYYLKIMPNVMGNNFSEDEAALSDILINSSKDFKDNINREPSPFEIIYLVCQKFYQGNHNQFSPRDSRVIRKFLNDNNCQKAVLNDYIERFAQDFEGKR</sequence>
<dbReference type="AlphaFoldDB" id="A0A135Z8E8"/>
<reference evidence="2 3" key="1">
    <citation type="submission" date="2017-06" db="EMBL/GenBank/DDBJ databases">
        <authorList>
            <person name="Swanenburg J."/>
            <person name="Kort R."/>
        </authorList>
    </citation>
    <scope>NUCLEOTIDE SEQUENCE [LARGE SCALE GENOMIC DNA]</scope>
    <source>
        <strain evidence="2 3">RL05</strain>
    </source>
</reference>
<dbReference type="EMBL" id="JBETVU010000007">
    <property type="protein sequence ID" value="MES5148423.1"/>
    <property type="molecule type" value="Genomic_DNA"/>
</dbReference>